<feature type="transmembrane region" description="Helical" evidence="1">
    <location>
        <begin position="113"/>
        <end position="133"/>
    </location>
</feature>
<feature type="transmembrane region" description="Helical" evidence="1">
    <location>
        <begin position="7"/>
        <end position="27"/>
    </location>
</feature>
<feature type="transmembrane region" description="Helical" evidence="1">
    <location>
        <begin position="88"/>
        <end position="106"/>
    </location>
</feature>
<evidence type="ECO:0000313" key="3">
    <source>
        <dbReference type="EMBL" id="HHY28148.1"/>
    </source>
</evidence>
<feature type="transmembrane region" description="Helical" evidence="1">
    <location>
        <begin position="33"/>
        <end position="52"/>
    </location>
</feature>
<protein>
    <recommendedName>
        <fullName evidence="2">LiaF transmembrane domain-containing protein</fullName>
    </recommendedName>
</protein>
<organism evidence="3 4">
    <name type="scientific">Desulfitobacterium dehalogenans</name>
    <dbReference type="NCBI Taxonomy" id="36854"/>
    <lineage>
        <taxon>Bacteria</taxon>
        <taxon>Bacillati</taxon>
        <taxon>Bacillota</taxon>
        <taxon>Clostridia</taxon>
        <taxon>Eubacteriales</taxon>
        <taxon>Desulfitobacteriaceae</taxon>
        <taxon>Desulfitobacterium</taxon>
    </lineage>
</organism>
<evidence type="ECO:0000256" key="1">
    <source>
        <dbReference type="SAM" id="Phobius"/>
    </source>
</evidence>
<evidence type="ECO:0000259" key="2">
    <source>
        <dbReference type="Pfam" id="PF22570"/>
    </source>
</evidence>
<feature type="transmembrane region" description="Helical" evidence="1">
    <location>
        <begin position="139"/>
        <end position="159"/>
    </location>
</feature>
<comment type="caution">
    <text evidence="3">The sequence shown here is derived from an EMBL/GenBank/DDBJ whole genome shotgun (WGS) entry which is preliminary data.</text>
</comment>
<keyword evidence="1" id="KW-1133">Transmembrane helix</keyword>
<keyword evidence="1" id="KW-0472">Membrane</keyword>
<accession>A0A7C6Z636</accession>
<dbReference type="Proteomes" id="UP000553059">
    <property type="component" value="Unassembled WGS sequence"/>
</dbReference>
<keyword evidence="1" id="KW-0812">Transmembrane</keyword>
<proteinExistence type="predicted"/>
<gene>
    <name evidence="3" type="ORF">GX523_15640</name>
</gene>
<dbReference type="EMBL" id="DUTF01000337">
    <property type="protein sequence ID" value="HHY28148.1"/>
    <property type="molecule type" value="Genomic_DNA"/>
</dbReference>
<evidence type="ECO:0000313" key="4">
    <source>
        <dbReference type="Proteomes" id="UP000553059"/>
    </source>
</evidence>
<feature type="domain" description="LiaF transmembrane" evidence="2">
    <location>
        <begin position="7"/>
        <end position="100"/>
    </location>
</feature>
<dbReference type="Pfam" id="PF22570">
    <property type="entry name" value="LiaF-TM"/>
    <property type="match status" value="1"/>
</dbReference>
<sequence>MEKNKGILGILLIGLGTILLCSNLFGFRFGNIAIHWPLLMIALGAVFEWLYLSDKKNPGLLVPGGILLVLGFLFEFEMLTDWRFSEYTWPIYLLAVAFGLFQLYLASDRRRGLLVPVGILSGIALVSYLAYIFKALSAVINFGILVPLILIVLGLLLIFRK</sequence>
<dbReference type="InterPro" id="IPR054331">
    <property type="entry name" value="LiaF_TM"/>
</dbReference>
<feature type="transmembrane region" description="Helical" evidence="1">
    <location>
        <begin position="59"/>
        <end position="76"/>
    </location>
</feature>
<dbReference type="AlphaFoldDB" id="A0A7C6Z636"/>
<name>A0A7C6Z636_9FIRM</name>
<reference evidence="3 4" key="1">
    <citation type="journal article" date="2020" name="Biotechnol. Biofuels">
        <title>New insights from the biogas microbiome by comprehensive genome-resolved metagenomics of nearly 1600 species originating from multiple anaerobic digesters.</title>
        <authorList>
            <person name="Campanaro S."/>
            <person name="Treu L."/>
            <person name="Rodriguez-R L.M."/>
            <person name="Kovalovszki A."/>
            <person name="Ziels R.M."/>
            <person name="Maus I."/>
            <person name="Zhu X."/>
            <person name="Kougias P.G."/>
            <person name="Basile A."/>
            <person name="Luo G."/>
            <person name="Schluter A."/>
            <person name="Konstantinidis K.T."/>
            <person name="Angelidaki I."/>
        </authorList>
    </citation>
    <scope>NUCLEOTIDE SEQUENCE [LARGE SCALE GENOMIC DNA]</scope>
    <source>
        <strain evidence="3">AS05jafATM_4</strain>
    </source>
</reference>